<evidence type="ECO:0000256" key="1">
    <source>
        <dbReference type="SAM" id="Coils"/>
    </source>
</evidence>
<dbReference type="EMBL" id="AP024601">
    <property type="protein sequence ID" value="BCU82689.1"/>
    <property type="molecule type" value="Genomic_DNA"/>
</dbReference>
<organism evidence="3 4">
    <name type="scientific">Polycladomyces abyssicola</name>
    <dbReference type="NCBI Taxonomy" id="1125966"/>
    <lineage>
        <taxon>Bacteria</taxon>
        <taxon>Bacillati</taxon>
        <taxon>Bacillota</taxon>
        <taxon>Bacilli</taxon>
        <taxon>Bacillales</taxon>
        <taxon>Thermoactinomycetaceae</taxon>
        <taxon>Polycladomyces</taxon>
    </lineage>
</organism>
<sequence length="290" mass="32280">MLRLKTVIITGTAAGLLISGVMGVQHIAQAKQSGSTPFSWFASTARTQLLSNGETTTDAKKDKQLLVQQVAQYLGISVTEVQSLLDRGTLPRQLVPAAVIAKLSGQKIETVLAAKKGKTWGQVAESFHVDRQAFRRELSRILPKDRLIRLFLHRHPEVALQTVASYLGKDPQQLSQLIQRYQLKPRDVVKAAVLAKASGKDIAQVVAMKTSQKQWRDVAASLGLKREDVRDEVQQLKKMFRQQLKKWHKRHCPDISGREKQTSTGTTDEQPQTERLLDGIDPFASSSDTL</sequence>
<reference evidence="3" key="1">
    <citation type="journal article" date="2013" name="Int. J. Syst. Evol. Microbiol.">
        <title>Polycladomyces abyssicola gen. nov., sp. nov., a thermophilic filamentous bacterium isolated from hemipelagic sediment.</title>
        <authorList>
            <person name="Tsubouchi T."/>
            <person name="Shimane Y."/>
            <person name="Mori K."/>
            <person name="Usui K."/>
            <person name="Hiraki T."/>
            <person name="Tame A."/>
            <person name="Uematsu K."/>
            <person name="Maruyama T."/>
            <person name="Hatada Y."/>
        </authorList>
    </citation>
    <scope>NUCLEOTIDE SEQUENCE</scope>
    <source>
        <strain evidence="3">JIR-001</strain>
    </source>
</reference>
<feature type="coiled-coil region" evidence="1">
    <location>
        <begin position="219"/>
        <end position="246"/>
    </location>
</feature>
<keyword evidence="4" id="KW-1185">Reference proteome</keyword>
<protein>
    <submittedName>
        <fullName evidence="3">Uncharacterized protein</fullName>
    </submittedName>
</protein>
<dbReference type="KEGG" id="pabs:JIR001_24720"/>
<reference evidence="3" key="2">
    <citation type="journal article" date="2021" name="Microbiol. Resour. Announc.">
        <title>Complete Genome Sequence of Polycladomyces abyssicola JIR-001T, Isolated from Hemipelagic Sediment in Deep Seawater.</title>
        <authorList>
            <person name="Tsubouchi T."/>
            <person name="Kaneko Y."/>
        </authorList>
    </citation>
    <scope>NUCLEOTIDE SEQUENCE</scope>
    <source>
        <strain evidence="3">JIR-001</strain>
    </source>
</reference>
<dbReference type="Proteomes" id="UP000677436">
    <property type="component" value="Chromosome"/>
</dbReference>
<evidence type="ECO:0000256" key="2">
    <source>
        <dbReference type="SAM" id="MobiDB-lite"/>
    </source>
</evidence>
<dbReference type="AlphaFoldDB" id="A0A8D5UI85"/>
<name>A0A8D5UI85_9BACL</name>
<accession>A0A8D5UI85</accession>
<keyword evidence="1" id="KW-0175">Coiled coil</keyword>
<evidence type="ECO:0000313" key="3">
    <source>
        <dbReference type="EMBL" id="BCU82689.1"/>
    </source>
</evidence>
<gene>
    <name evidence="3" type="ORF">JIR001_24720</name>
</gene>
<dbReference type="RefSeq" id="WP_212773001.1">
    <property type="nucleotide sequence ID" value="NZ_AP024601.1"/>
</dbReference>
<evidence type="ECO:0000313" key="4">
    <source>
        <dbReference type="Proteomes" id="UP000677436"/>
    </source>
</evidence>
<proteinExistence type="predicted"/>
<feature type="compositionally biased region" description="Basic and acidic residues" evidence="2">
    <location>
        <begin position="252"/>
        <end position="261"/>
    </location>
</feature>
<feature type="region of interest" description="Disordered" evidence="2">
    <location>
        <begin position="247"/>
        <end position="290"/>
    </location>
</feature>